<evidence type="ECO:0000313" key="3">
    <source>
        <dbReference type="EMBL" id="NYH52614.1"/>
    </source>
</evidence>
<dbReference type="Proteomes" id="UP000189004">
    <property type="component" value="Unassembled WGS sequence"/>
</dbReference>
<dbReference type="SUPFAM" id="SSF52402">
    <property type="entry name" value="Adenine nucleotide alpha hydrolases-like"/>
    <property type="match status" value="2"/>
</dbReference>
<dbReference type="Pfam" id="PF00582">
    <property type="entry name" value="Usp"/>
    <property type="match status" value="2"/>
</dbReference>
<dbReference type="AlphaFoldDB" id="A0A1V3C5K4"/>
<comment type="similarity">
    <text evidence="1">Belongs to the universal stress protein A family.</text>
</comment>
<reference evidence="5" key="2">
    <citation type="submission" date="2016-08" db="EMBL/GenBank/DDBJ databases">
        <authorList>
            <person name="Tokovenko B."/>
            <person name="Kalinowski J."/>
        </authorList>
    </citation>
    <scope>NUCLEOTIDE SEQUENCE [LARGE SCALE GENOMIC DNA]</scope>
    <source>
        <strain evidence="5">UTMC102</strain>
    </source>
</reference>
<dbReference type="CDD" id="cd23659">
    <property type="entry name" value="USP_At3g01520-like"/>
    <property type="match status" value="1"/>
</dbReference>
<dbReference type="PRINTS" id="PR01438">
    <property type="entry name" value="UNVRSLSTRESS"/>
</dbReference>
<dbReference type="OrthoDB" id="3424785at2"/>
<sequence length="310" mass="33065">MAVNEERSPRVVVGIDGSDHSWAALDWAAAEAARRGTPILAVYALGMPVIVSADAWAGRFEPTDEISDQAMGVMNRVTERVRELQPSVEVETDTALDEAPLALLRHCRPHDLLVVGTRGLGRVASMFVGSVSVRVAAQAHCPVTVVPSSEGRPATTSLNRVVVGVDGSTHSRRALDLAVDLASEGEGELVVVNSWEVPYPYDPVAMTAMGYEPQEKIFDRKSEELVAGMLADAADERREGLDVEVSVVRTQDTPVNALLRAAEGADAIVVGSHGRGAVRGLIMGSVSQGVLHRSEIPVVVLPRRAEEEEG</sequence>
<gene>
    <name evidence="3" type="ORF">HNR06_002203</name>
    <name evidence="4" type="ORF">NOSIN_21350</name>
</gene>
<dbReference type="InterPro" id="IPR014729">
    <property type="entry name" value="Rossmann-like_a/b/a_fold"/>
</dbReference>
<accession>A0A7Y9XBA6</accession>
<dbReference type="Proteomes" id="UP000584931">
    <property type="component" value="Unassembled WGS sequence"/>
</dbReference>
<dbReference type="InterPro" id="IPR006015">
    <property type="entry name" value="Universal_stress_UspA"/>
</dbReference>
<dbReference type="CDD" id="cd00293">
    <property type="entry name" value="USP-like"/>
    <property type="match status" value="1"/>
</dbReference>
<protein>
    <submittedName>
        <fullName evidence="3">Nucleotide-binding universal stress UspA family protein</fullName>
    </submittedName>
    <submittedName>
        <fullName evidence="4">Universal stress protein UspA</fullName>
    </submittedName>
</protein>
<dbReference type="RefSeq" id="WP_077692496.1">
    <property type="nucleotide sequence ID" value="NZ_JACCHL010000001.1"/>
</dbReference>
<evidence type="ECO:0000259" key="2">
    <source>
        <dbReference type="Pfam" id="PF00582"/>
    </source>
</evidence>
<dbReference type="InterPro" id="IPR006016">
    <property type="entry name" value="UspA"/>
</dbReference>
<organism evidence="4 5">
    <name type="scientific">Nocardiopsis sinuspersici</name>
    <dbReference type="NCBI Taxonomy" id="501010"/>
    <lineage>
        <taxon>Bacteria</taxon>
        <taxon>Bacillati</taxon>
        <taxon>Actinomycetota</taxon>
        <taxon>Actinomycetes</taxon>
        <taxon>Streptosporangiales</taxon>
        <taxon>Nocardiopsidaceae</taxon>
        <taxon>Nocardiopsis</taxon>
    </lineage>
</organism>
<dbReference type="EMBL" id="MCOK01000001">
    <property type="protein sequence ID" value="OOC56061.1"/>
    <property type="molecule type" value="Genomic_DNA"/>
</dbReference>
<dbReference type="EMBL" id="JACCHL010000001">
    <property type="protein sequence ID" value="NYH52614.1"/>
    <property type="molecule type" value="Genomic_DNA"/>
</dbReference>
<comment type="caution">
    <text evidence="4">The sequence shown here is derived from an EMBL/GenBank/DDBJ whole genome shotgun (WGS) entry which is preliminary data.</text>
</comment>
<keyword evidence="5" id="KW-1185">Reference proteome</keyword>
<reference evidence="4" key="1">
    <citation type="submission" date="2016-08" db="EMBL/GenBank/DDBJ databases">
        <authorList>
            <person name="Seilhamer J.J."/>
        </authorList>
    </citation>
    <scope>NUCLEOTIDE SEQUENCE [LARGE SCALE GENOMIC DNA]</scope>
    <source>
        <strain evidence="4">UTMC102</strain>
    </source>
</reference>
<dbReference type="PANTHER" id="PTHR31964:SF113">
    <property type="entry name" value="USPA DOMAIN-CONTAINING PROTEIN"/>
    <property type="match status" value="1"/>
</dbReference>
<dbReference type="PANTHER" id="PTHR31964">
    <property type="entry name" value="ADENINE NUCLEOTIDE ALPHA HYDROLASES-LIKE SUPERFAMILY PROTEIN"/>
    <property type="match status" value="1"/>
</dbReference>
<evidence type="ECO:0000256" key="1">
    <source>
        <dbReference type="ARBA" id="ARBA00008791"/>
    </source>
</evidence>
<feature type="domain" description="UspA" evidence="2">
    <location>
        <begin position="159"/>
        <end position="302"/>
    </location>
</feature>
<dbReference type="STRING" id="501010.NOSIN_21350"/>
<feature type="domain" description="UspA" evidence="2">
    <location>
        <begin position="10"/>
        <end position="147"/>
    </location>
</feature>
<dbReference type="Gene3D" id="3.40.50.620">
    <property type="entry name" value="HUPs"/>
    <property type="match status" value="2"/>
</dbReference>
<accession>A0A1V3C5K4</accession>
<evidence type="ECO:0000313" key="4">
    <source>
        <dbReference type="EMBL" id="OOC56061.1"/>
    </source>
</evidence>
<name>A0A1V3C5K4_9ACTN</name>
<reference evidence="3 6" key="3">
    <citation type="submission" date="2020-07" db="EMBL/GenBank/DDBJ databases">
        <title>Sequencing the genomes of 1000 actinobacteria strains.</title>
        <authorList>
            <person name="Klenk H.-P."/>
        </authorList>
    </citation>
    <scope>NUCLEOTIDE SEQUENCE [LARGE SCALE GENOMIC DNA]</scope>
    <source>
        <strain evidence="3 6">DSM 45278</strain>
    </source>
</reference>
<evidence type="ECO:0000313" key="6">
    <source>
        <dbReference type="Proteomes" id="UP000584931"/>
    </source>
</evidence>
<evidence type="ECO:0000313" key="5">
    <source>
        <dbReference type="Proteomes" id="UP000189004"/>
    </source>
</evidence>
<proteinExistence type="inferred from homology"/>